<dbReference type="EMBL" id="JRPF02000004">
    <property type="protein sequence ID" value="TLD78640.1"/>
    <property type="molecule type" value="Genomic_DNA"/>
</dbReference>
<evidence type="ECO:0008006" key="3">
    <source>
        <dbReference type="Google" id="ProtNLM"/>
    </source>
</evidence>
<dbReference type="STRING" id="76936.BN2458_PEG1215"/>
<protein>
    <recommendedName>
        <fullName evidence="3">Periplasmic protein</fullName>
    </recommendedName>
</protein>
<reference evidence="1 2" key="1">
    <citation type="journal article" date="2014" name="Genome Announc.">
        <title>Draft genome sequences of eight enterohepatic helicobacter species isolated from both laboratory and wild rodents.</title>
        <authorList>
            <person name="Sheh A."/>
            <person name="Shen Z."/>
            <person name="Fox J.G."/>
        </authorList>
    </citation>
    <scope>NUCLEOTIDE SEQUENCE [LARGE SCALE GENOMIC DNA]</scope>
    <source>
        <strain evidence="1 2">MIT 98-6810</strain>
    </source>
</reference>
<gene>
    <name evidence="1" type="ORF">LS75_004835</name>
</gene>
<name>A0A4U8RZ57_9HELI</name>
<dbReference type="RefSeq" id="WP_034327719.1">
    <property type="nucleotide sequence ID" value="NZ_CAJTQN010000003.1"/>
</dbReference>
<keyword evidence="2" id="KW-1185">Reference proteome</keyword>
<sequence length="158" mass="18379">MCARFCIILLLCFSTLKGVSSLDELPYEERFENAEVELLISYKVVSKDNLAQRESYRVSHVMNYQAHKGYIVTQECEIDASRYPIMDDMAYFITSIIKQEKEQVLECLLQHKVYVREDTSGRDNALQSRVRLEIAPTRVKAKLVNKSIMMYILAKEQV</sequence>
<dbReference type="GeneID" id="78151415"/>
<dbReference type="OrthoDB" id="5325045at2"/>
<proteinExistence type="predicted"/>
<organism evidence="1 2">
    <name type="scientific">Helicobacter typhlonius</name>
    <dbReference type="NCBI Taxonomy" id="76936"/>
    <lineage>
        <taxon>Bacteria</taxon>
        <taxon>Pseudomonadati</taxon>
        <taxon>Campylobacterota</taxon>
        <taxon>Epsilonproteobacteria</taxon>
        <taxon>Campylobacterales</taxon>
        <taxon>Helicobacteraceae</taxon>
        <taxon>Helicobacter</taxon>
    </lineage>
</organism>
<dbReference type="AlphaFoldDB" id="A0A4U8RZ57"/>
<accession>A0A4U8RZ57</accession>
<dbReference type="Proteomes" id="UP000029925">
    <property type="component" value="Unassembled WGS sequence"/>
</dbReference>
<evidence type="ECO:0000313" key="2">
    <source>
        <dbReference type="Proteomes" id="UP000029925"/>
    </source>
</evidence>
<evidence type="ECO:0000313" key="1">
    <source>
        <dbReference type="EMBL" id="TLD78640.1"/>
    </source>
</evidence>
<comment type="caution">
    <text evidence="1">The sequence shown here is derived from an EMBL/GenBank/DDBJ whole genome shotgun (WGS) entry which is preliminary data.</text>
</comment>